<keyword evidence="3" id="KW-1185">Reference proteome</keyword>
<reference evidence="3" key="1">
    <citation type="journal article" date="2019" name="Int. J. Syst. Evol. Microbiol.">
        <title>The Global Catalogue of Microorganisms (GCM) 10K type strain sequencing project: providing services to taxonomists for standard genome sequencing and annotation.</title>
        <authorList>
            <consortium name="The Broad Institute Genomics Platform"/>
            <consortium name="The Broad Institute Genome Sequencing Center for Infectious Disease"/>
            <person name="Wu L."/>
            <person name="Ma J."/>
        </authorList>
    </citation>
    <scope>NUCLEOTIDE SEQUENCE [LARGE SCALE GENOMIC DNA]</scope>
    <source>
        <strain evidence="3">KACC 11299</strain>
    </source>
</reference>
<feature type="signal peptide" evidence="1">
    <location>
        <begin position="1"/>
        <end position="18"/>
    </location>
</feature>
<evidence type="ECO:0000313" key="2">
    <source>
        <dbReference type="EMBL" id="MFC5602709.1"/>
    </source>
</evidence>
<dbReference type="Proteomes" id="UP001596071">
    <property type="component" value="Unassembled WGS sequence"/>
</dbReference>
<evidence type="ECO:0008006" key="4">
    <source>
        <dbReference type="Google" id="ProtNLM"/>
    </source>
</evidence>
<accession>A0ABW0TXS5</accession>
<keyword evidence="1" id="KW-0732">Signal</keyword>
<gene>
    <name evidence="2" type="ORF">ACFPTP_05710</name>
</gene>
<feature type="chain" id="PRO_5046871809" description="Iron Transport-associated domain-containing protein" evidence="1">
    <location>
        <begin position="19"/>
        <end position="67"/>
    </location>
</feature>
<dbReference type="PROSITE" id="PS51257">
    <property type="entry name" value="PROKAR_LIPOPROTEIN"/>
    <property type="match status" value="1"/>
</dbReference>
<comment type="caution">
    <text evidence="2">The sequence shown here is derived from an EMBL/GenBank/DDBJ whole genome shotgun (WGS) entry which is preliminary data.</text>
</comment>
<sequence>MRKVILAIMVLILGCSFAFPQKTTVVTKTEMYVYAKDNIILRVEPKQNAKKTRYNFKLRMAPEYNKQ</sequence>
<evidence type="ECO:0000256" key="1">
    <source>
        <dbReference type="SAM" id="SignalP"/>
    </source>
</evidence>
<organism evidence="2 3">
    <name type="scientific">Sporosarcina koreensis</name>
    <dbReference type="NCBI Taxonomy" id="334735"/>
    <lineage>
        <taxon>Bacteria</taxon>
        <taxon>Bacillati</taxon>
        <taxon>Bacillota</taxon>
        <taxon>Bacilli</taxon>
        <taxon>Bacillales</taxon>
        <taxon>Caryophanaceae</taxon>
        <taxon>Sporosarcina</taxon>
    </lineage>
</organism>
<protein>
    <recommendedName>
        <fullName evidence="4">Iron Transport-associated domain-containing protein</fullName>
    </recommendedName>
</protein>
<dbReference type="RefSeq" id="WP_381442890.1">
    <property type="nucleotide sequence ID" value="NZ_JBHSNP010000010.1"/>
</dbReference>
<proteinExistence type="predicted"/>
<dbReference type="EMBL" id="JBHSNP010000010">
    <property type="protein sequence ID" value="MFC5602709.1"/>
    <property type="molecule type" value="Genomic_DNA"/>
</dbReference>
<name>A0ABW0TXS5_9BACL</name>
<evidence type="ECO:0000313" key="3">
    <source>
        <dbReference type="Proteomes" id="UP001596071"/>
    </source>
</evidence>